<dbReference type="SUPFAM" id="SSF52047">
    <property type="entry name" value="RNI-like"/>
    <property type="match status" value="1"/>
</dbReference>
<evidence type="ECO:0000313" key="2">
    <source>
        <dbReference type="Proteomes" id="UP000009168"/>
    </source>
</evidence>
<dbReference type="AlphaFoldDB" id="W7XEB2"/>
<dbReference type="GO" id="GO:0016301">
    <property type="term" value="F:kinase activity"/>
    <property type="evidence" value="ECO:0007669"/>
    <property type="project" value="UniProtKB-KW"/>
</dbReference>
<dbReference type="InParanoid" id="W7XEB2"/>
<evidence type="ECO:0000313" key="1">
    <source>
        <dbReference type="EMBL" id="EWS72281.1"/>
    </source>
</evidence>
<reference evidence="2" key="1">
    <citation type="journal article" date="2006" name="PLoS Biol.">
        <title>Macronuclear genome sequence of the ciliate Tetrahymena thermophila, a model eukaryote.</title>
        <authorList>
            <person name="Eisen J.A."/>
            <person name="Coyne R.S."/>
            <person name="Wu M."/>
            <person name="Wu D."/>
            <person name="Thiagarajan M."/>
            <person name="Wortman J.R."/>
            <person name="Badger J.H."/>
            <person name="Ren Q."/>
            <person name="Amedeo P."/>
            <person name="Jones K.M."/>
            <person name="Tallon L.J."/>
            <person name="Delcher A.L."/>
            <person name="Salzberg S.L."/>
            <person name="Silva J.C."/>
            <person name="Haas B.J."/>
            <person name="Majoros W.H."/>
            <person name="Farzad M."/>
            <person name="Carlton J.M."/>
            <person name="Smith R.K. Jr."/>
            <person name="Garg J."/>
            <person name="Pearlman R.E."/>
            <person name="Karrer K.M."/>
            <person name="Sun L."/>
            <person name="Manning G."/>
            <person name="Elde N.C."/>
            <person name="Turkewitz A.P."/>
            <person name="Asai D.J."/>
            <person name="Wilkes D.E."/>
            <person name="Wang Y."/>
            <person name="Cai H."/>
            <person name="Collins K."/>
            <person name="Stewart B.A."/>
            <person name="Lee S.R."/>
            <person name="Wilamowska K."/>
            <person name="Weinberg Z."/>
            <person name="Ruzzo W.L."/>
            <person name="Wloga D."/>
            <person name="Gaertig J."/>
            <person name="Frankel J."/>
            <person name="Tsao C.-C."/>
            <person name="Gorovsky M.A."/>
            <person name="Keeling P.J."/>
            <person name="Waller R.F."/>
            <person name="Patron N.J."/>
            <person name="Cherry J.M."/>
            <person name="Stover N.A."/>
            <person name="Krieger C.J."/>
            <person name="del Toro C."/>
            <person name="Ryder H.F."/>
            <person name="Williamson S.C."/>
            <person name="Barbeau R.A."/>
            <person name="Hamilton E.P."/>
            <person name="Orias E."/>
        </authorList>
    </citation>
    <scope>NUCLEOTIDE SEQUENCE [LARGE SCALE GENOMIC DNA]</scope>
    <source>
        <strain evidence="2">SB210</strain>
    </source>
</reference>
<dbReference type="GeneID" id="24439627"/>
<keyword evidence="1" id="KW-0808">Transferase</keyword>
<dbReference type="OrthoDB" id="272549at2759"/>
<gene>
    <name evidence="1" type="ORF">TTHERM_000571678</name>
</gene>
<dbReference type="Gene3D" id="3.80.10.10">
    <property type="entry name" value="Ribonuclease Inhibitor"/>
    <property type="match status" value="2"/>
</dbReference>
<dbReference type="InterPro" id="IPR032675">
    <property type="entry name" value="LRR_dom_sf"/>
</dbReference>
<dbReference type="Proteomes" id="UP000009168">
    <property type="component" value="Unassembled WGS sequence"/>
</dbReference>
<dbReference type="EMBL" id="GG662498">
    <property type="protein sequence ID" value="EWS72281.1"/>
    <property type="molecule type" value="Genomic_DNA"/>
</dbReference>
<keyword evidence="2" id="KW-1185">Reference proteome</keyword>
<proteinExistence type="predicted"/>
<protein>
    <submittedName>
        <fullName evidence="1">Kinase domain protein</fullName>
    </submittedName>
</protein>
<dbReference type="KEGG" id="tet:TTHERM_000571678"/>
<name>W7XEB2_TETTS</name>
<organism evidence="1 2">
    <name type="scientific">Tetrahymena thermophila (strain SB210)</name>
    <dbReference type="NCBI Taxonomy" id="312017"/>
    <lineage>
        <taxon>Eukaryota</taxon>
        <taxon>Sar</taxon>
        <taxon>Alveolata</taxon>
        <taxon>Ciliophora</taxon>
        <taxon>Intramacronucleata</taxon>
        <taxon>Oligohymenophorea</taxon>
        <taxon>Hymenostomatida</taxon>
        <taxon>Tetrahymenina</taxon>
        <taxon>Tetrahymenidae</taxon>
        <taxon>Tetrahymena</taxon>
    </lineage>
</organism>
<sequence length="255" mass="28558">MQSNLKNQSIVLKSLKEIHLIEYNKVINIQFQKDLFIGDKGATVISNFIEQIQQLESLKLVFSQNNNLSSLGLSKISQSIGKQNNIIDLSIEIQGLNEIDTNGIKSFGEIFEKLKILKSLSFCICRNNILDGISFLMEGIKTLINLETLILSFQRNVNLGSSFMKKVESALQFIPNLKQLNISLGWQSKIGKEGAQSLGVILQNQKNLEFLIINIGSDNNITGDGLNYISQGLKFLTKLKNLNLYIGCHIARLIK</sequence>
<keyword evidence="1" id="KW-0418">Kinase</keyword>
<accession>W7XEB2</accession>
<dbReference type="RefSeq" id="XP_012655221.1">
    <property type="nucleotide sequence ID" value="XM_012799767.1"/>
</dbReference>